<dbReference type="PANTHER" id="PTHR43708">
    <property type="entry name" value="CONSERVED EXPRESSED OXIDOREDUCTASE (EUROFUNG)"/>
    <property type="match status" value="1"/>
</dbReference>
<sequence length="337" mass="36849">MAKMRVGLVGAGWVSEYHLGAWQRLSDRAQVVAICDPDANALQRRARDFGIEETFTSAEAMVDAMTLDALDICAPREFHLEMVRLGAGNGLAVLCQKPLAPTFGEAEALVAEIGGSVPFMVNENWRFRAYYRRLREWIDAGRLGDIRQVQFQFLSSGMIPGGTGERPALVRQPMFRGLKRLLVMEVLIHHLDSLRFLLGDLRVLGAHLERTNNEIVGEDVAGVALQRKSDGVPVFVTGNLAVPGAAPAPKDQLTLIGSKGVARLDGTTLTLEGDESDREEFDPMQTYLDSYHAAIAHFVDGVCDGGAFETHPKDNLETLRLVEDAYALSGFENRGGA</sequence>
<dbReference type="SUPFAM" id="SSF55347">
    <property type="entry name" value="Glyceraldehyde-3-phosphate dehydrogenase-like, C-terminal domain"/>
    <property type="match status" value="1"/>
</dbReference>
<accession>A0A918VS95</accession>
<dbReference type="InterPro" id="IPR000683">
    <property type="entry name" value="Gfo/Idh/MocA-like_OxRdtase_N"/>
</dbReference>
<dbReference type="Pfam" id="PF22725">
    <property type="entry name" value="GFO_IDH_MocA_C3"/>
    <property type="match status" value="1"/>
</dbReference>
<dbReference type="Proteomes" id="UP000646579">
    <property type="component" value="Unassembled WGS sequence"/>
</dbReference>
<reference evidence="3" key="1">
    <citation type="journal article" date="2014" name="Int. J. Syst. Evol. Microbiol.">
        <title>Complete genome sequence of Corynebacterium casei LMG S-19264T (=DSM 44701T), isolated from a smear-ripened cheese.</title>
        <authorList>
            <consortium name="US DOE Joint Genome Institute (JGI-PGF)"/>
            <person name="Walter F."/>
            <person name="Albersmeier A."/>
            <person name="Kalinowski J."/>
            <person name="Ruckert C."/>
        </authorList>
    </citation>
    <scope>NUCLEOTIDE SEQUENCE</scope>
    <source>
        <strain evidence="3">KCTC 32437</strain>
    </source>
</reference>
<dbReference type="Gene3D" id="3.40.50.720">
    <property type="entry name" value="NAD(P)-binding Rossmann-like Domain"/>
    <property type="match status" value="1"/>
</dbReference>
<dbReference type="RefSeq" id="WP_189424249.1">
    <property type="nucleotide sequence ID" value="NZ_BMZE01000001.1"/>
</dbReference>
<comment type="caution">
    <text evidence="3">The sequence shown here is derived from an EMBL/GenBank/DDBJ whole genome shotgun (WGS) entry which is preliminary data.</text>
</comment>
<dbReference type="InterPro" id="IPR051317">
    <property type="entry name" value="Gfo/Idh/MocA_oxidoreduct"/>
</dbReference>
<name>A0A918VS95_9HYPH</name>
<reference evidence="3" key="2">
    <citation type="submission" date="2020-09" db="EMBL/GenBank/DDBJ databases">
        <authorList>
            <person name="Sun Q."/>
            <person name="Kim S."/>
        </authorList>
    </citation>
    <scope>NUCLEOTIDE SEQUENCE</scope>
    <source>
        <strain evidence="3">KCTC 32437</strain>
    </source>
</reference>
<dbReference type="AlphaFoldDB" id="A0A918VS95"/>
<dbReference type="Gene3D" id="3.30.360.10">
    <property type="entry name" value="Dihydrodipicolinate Reductase, domain 2"/>
    <property type="match status" value="1"/>
</dbReference>
<protein>
    <submittedName>
        <fullName evidence="3">NADH-dependent dehydrogenase</fullName>
    </submittedName>
</protein>
<gene>
    <name evidence="3" type="ORF">GCM10007989_11830</name>
</gene>
<evidence type="ECO:0000313" key="4">
    <source>
        <dbReference type="Proteomes" id="UP000646579"/>
    </source>
</evidence>
<dbReference type="GO" id="GO:0000166">
    <property type="term" value="F:nucleotide binding"/>
    <property type="evidence" value="ECO:0007669"/>
    <property type="project" value="InterPro"/>
</dbReference>
<dbReference type="SUPFAM" id="SSF51735">
    <property type="entry name" value="NAD(P)-binding Rossmann-fold domains"/>
    <property type="match status" value="1"/>
</dbReference>
<feature type="domain" description="GFO/IDH/MocA-like oxidoreductase" evidence="2">
    <location>
        <begin position="131"/>
        <end position="262"/>
    </location>
</feature>
<proteinExistence type="predicted"/>
<dbReference type="PANTHER" id="PTHR43708:SF8">
    <property type="entry name" value="OXIDOREDUCTASE"/>
    <property type="match status" value="1"/>
</dbReference>
<keyword evidence="4" id="KW-1185">Reference proteome</keyword>
<dbReference type="Pfam" id="PF01408">
    <property type="entry name" value="GFO_IDH_MocA"/>
    <property type="match status" value="1"/>
</dbReference>
<evidence type="ECO:0000259" key="1">
    <source>
        <dbReference type="Pfam" id="PF01408"/>
    </source>
</evidence>
<dbReference type="EMBL" id="BMZE01000001">
    <property type="protein sequence ID" value="GHA18180.1"/>
    <property type="molecule type" value="Genomic_DNA"/>
</dbReference>
<dbReference type="InterPro" id="IPR036291">
    <property type="entry name" value="NAD(P)-bd_dom_sf"/>
</dbReference>
<organism evidence="3 4">
    <name type="scientific">Devosia pacifica</name>
    <dbReference type="NCBI Taxonomy" id="1335967"/>
    <lineage>
        <taxon>Bacteria</taxon>
        <taxon>Pseudomonadati</taxon>
        <taxon>Pseudomonadota</taxon>
        <taxon>Alphaproteobacteria</taxon>
        <taxon>Hyphomicrobiales</taxon>
        <taxon>Devosiaceae</taxon>
        <taxon>Devosia</taxon>
    </lineage>
</organism>
<dbReference type="InterPro" id="IPR055170">
    <property type="entry name" value="GFO_IDH_MocA-like_dom"/>
</dbReference>
<evidence type="ECO:0000259" key="2">
    <source>
        <dbReference type="Pfam" id="PF22725"/>
    </source>
</evidence>
<evidence type="ECO:0000313" key="3">
    <source>
        <dbReference type="EMBL" id="GHA18180.1"/>
    </source>
</evidence>
<feature type="domain" description="Gfo/Idh/MocA-like oxidoreductase N-terminal" evidence="1">
    <location>
        <begin position="4"/>
        <end position="111"/>
    </location>
</feature>